<reference evidence="4 5" key="1">
    <citation type="journal article" date="2019" name="Int. J. Syst. Evol. Microbiol.">
        <title>The Global Catalogue of Microorganisms (GCM) 10K type strain sequencing project: providing services to taxonomists for standard genome sequencing and annotation.</title>
        <authorList>
            <consortium name="The Broad Institute Genomics Platform"/>
            <consortium name="The Broad Institute Genome Sequencing Center for Infectious Disease"/>
            <person name="Wu L."/>
            <person name="Ma J."/>
        </authorList>
    </citation>
    <scope>NUCLEOTIDE SEQUENCE [LARGE SCALE GENOMIC DNA]</scope>
    <source>
        <strain evidence="4 5">JCM 16013</strain>
    </source>
</reference>
<feature type="domain" description="N-acetyltransferase" evidence="3">
    <location>
        <begin position="179"/>
        <end position="308"/>
    </location>
</feature>
<dbReference type="Gene3D" id="3.40.630.30">
    <property type="match status" value="2"/>
</dbReference>
<dbReference type="SUPFAM" id="SSF55729">
    <property type="entry name" value="Acyl-CoA N-acyltransferases (Nat)"/>
    <property type="match status" value="2"/>
</dbReference>
<evidence type="ECO:0000256" key="1">
    <source>
        <dbReference type="ARBA" id="ARBA00022679"/>
    </source>
</evidence>
<proteinExistence type="predicted"/>
<dbReference type="CDD" id="cd04301">
    <property type="entry name" value="NAT_SF"/>
    <property type="match status" value="1"/>
</dbReference>
<evidence type="ECO:0000313" key="4">
    <source>
        <dbReference type="EMBL" id="GAA1976762.1"/>
    </source>
</evidence>
<keyword evidence="2" id="KW-0012">Acyltransferase</keyword>
<dbReference type="PANTHER" id="PTHR43877:SF2">
    <property type="entry name" value="AMINOALKYLPHOSPHONATE N-ACETYLTRANSFERASE-RELATED"/>
    <property type="match status" value="1"/>
</dbReference>
<comment type="caution">
    <text evidence="4">The sequence shown here is derived from an EMBL/GenBank/DDBJ whole genome shotgun (WGS) entry which is preliminary data.</text>
</comment>
<accession>A0ABN2RXJ7</accession>
<dbReference type="EMBL" id="BAAAQM010000022">
    <property type="protein sequence ID" value="GAA1976762.1"/>
    <property type="molecule type" value="Genomic_DNA"/>
</dbReference>
<sequence length="308" mass="32477">MRQASPDDLPALRALARDALVHDPDAPAIVDLLWHAAAGGCRIVAETADTAEPADPAVVGFALGSLRPARDGQPATGHVDLLVVPAGHRGRGVGRALLAEVERRLIAAGAARLRIRGNPPTHAWPGIDIRYTPAACLAESAGYERLLDANNMVVDLAAAERDGFLATDADVRRLADLGVEVRRGEPADEEALRTWIEAEFGGSWAQECSTALRNEPPTLHVAVRDGAFLGFAAHGVQRVPVFGPMGTDGAARGLGIGAVLLRRCLADQHEAGVAVAEIGWVGPVRFYSRAVGARLGRVFWTFEKAVGA</sequence>
<dbReference type="InterPro" id="IPR000182">
    <property type="entry name" value="GNAT_dom"/>
</dbReference>
<dbReference type="PANTHER" id="PTHR43877">
    <property type="entry name" value="AMINOALKYLPHOSPHONATE N-ACETYLTRANSFERASE-RELATED-RELATED"/>
    <property type="match status" value="1"/>
</dbReference>
<name>A0ABN2RXJ7_9ACTN</name>
<gene>
    <name evidence="4" type="ORF">GCM10009838_41390</name>
</gene>
<dbReference type="PROSITE" id="PS51186">
    <property type="entry name" value="GNAT"/>
    <property type="match status" value="2"/>
</dbReference>
<evidence type="ECO:0000259" key="3">
    <source>
        <dbReference type="PROSITE" id="PS51186"/>
    </source>
</evidence>
<dbReference type="InterPro" id="IPR050832">
    <property type="entry name" value="Bact_Acetyltransf"/>
</dbReference>
<keyword evidence="1" id="KW-0808">Transferase</keyword>
<keyword evidence="5" id="KW-1185">Reference proteome</keyword>
<protein>
    <recommendedName>
        <fullName evidence="3">N-acetyltransferase domain-containing protein</fullName>
    </recommendedName>
</protein>
<dbReference type="Proteomes" id="UP001499854">
    <property type="component" value="Unassembled WGS sequence"/>
</dbReference>
<dbReference type="Pfam" id="PF00583">
    <property type="entry name" value="Acetyltransf_1"/>
    <property type="match status" value="1"/>
</dbReference>
<evidence type="ECO:0000256" key="2">
    <source>
        <dbReference type="ARBA" id="ARBA00023315"/>
    </source>
</evidence>
<organism evidence="4 5">
    <name type="scientific">Catenulispora subtropica</name>
    <dbReference type="NCBI Taxonomy" id="450798"/>
    <lineage>
        <taxon>Bacteria</taxon>
        <taxon>Bacillati</taxon>
        <taxon>Actinomycetota</taxon>
        <taxon>Actinomycetes</taxon>
        <taxon>Catenulisporales</taxon>
        <taxon>Catenulisporaceae</taxon>
        <taxon>Catenulispora</taxon>
    </lineage>
</organism>
<evidence type="ECO:0000313" key="5">
    <source>
        <dbReference type="Proteomes" id="UP001499854"/>
    </source>
</evidence>
<feature type="domain" description="N-acetyltransferase" evidence="3">
    <location>
        <begin position="1"/>
        <end position="157"/>
    </location>
</feature>
<dbReference type="InterPro" id="IPR016181">
    <property type="entry name" value="Acyl_CoA_acyltransferase"/>
</dbReference>